<dbReference type="InterPro" id="IPR001128">
    <property type="entry name" value="Cyt_P450"/>
</dbReference>
<gene>
    <name evidence="10" type="primary">CYP82A3</name>
    <name evidence="10" type="ORF">CR513_52255</name>
</gene>
<dbReference type="Pfam" id="PF00067">
    <property type="entry name" value="p450"/>
    <property type="match status" value="1"/>
</dbReference>
<dbReference type="GO" id="GO:0016705">
    <property type="term" value="F:oxidoreductase activity, acting on paired donors, with incorporation or reduction of molecular oxygen"/>
    <property type="evidence" value="ECO:0007669"/>
    <property type="project" value="InterPro"/>
</dbReference>
<keyword evidence="6 8" id="KW-0503">Monooxygenase</keyword>
<keyword evidence="4 8" id="KW-0560">Oxidoreductase</keyword>
<proteinExistence type="inferred from homology"/>
<evidence type="ECO:0000256" key="9">
    <source>
        <dbReference type="SAM" id="Phobius"/>
    </source>
</evidence>
<keyword evidence="2 7" id="KW-0349">Heme</keyword>
<dbReference type="GO" id="GO:0005506">
    <property type="term" value="F:iron ion binding"/>
    <property type="evidence" value="ECO:0007669"/>
    <property type="project" value="InterPro"/>
</dbReference>
<dbReference type="STRING" id="157652.A0A371ERT3"/>
<evidence type="ECO:0000256" key="4">
    <source>
        <dbReference type="ARBA" id="ARBA00023002"/>
    </source>
</evidence>
<dbReference type="OrthoDB" id="2789670at2759"/>
<dbReference type="PROSITE" id="PS00086">
    <property type="entry name" value="CYTOCHROME_P450"/>
    <property type="match status" value="1"/>
</dbReference>
<keyword evidence="9" id="KW-0472">Membrane</keyword>
<dbReference type="Proteomes" id="UP000257109">
    <property type="component" value="Unassembled WGS sequence"/>
</dbReference>
<dbReference type="Gene3D" id="1.10.630.10">
    <property type="entry name" value="Cytochrome P450"/>
    <property type="match status" value="1"/>
</dbReference>
<protein>
    <submittedName>
        <fullName evidence="10">Cytochrome P450 82A3</fullName>
    </submittedName>
</protein>
<evidence type="ECO:0000256" key="1">
    <source>
        <dbReference type="ARBA" id="ARBA00010617"/>
    </source>
</evidence>
<feature type="binding site" description="axial binding residue" evidence="7">
    <location>
        <position position="499"/>
    </location>
    <ligand>
        <name>heme</name>
        <dbReference type="ChEBI" id="CHEBI:30413"/>
    </ligand>
    <ligandPart>
        <name>Fe</name>
        <dbReference type="ChEBI" id="CHEBI:18248"/>
    </ligandPart>
</feature>
<reference evidence="10" key="1">
    <citation type="submission" date="2018-05" db="EMBL/GenBank/DDBJ databases">
        <title>Draft genome of Mucuna pruriens seed.</title>
        <authorList>
            <person name="Nnadi N.E."/>
            <person name="Vos R."/>
            <person name="Hasami M.H."/>
            <person name="Devisetty U.K."/>
            <person name="Aguiy J.C."/>
        </authorList>
    </citation>
    <scope>NUCLEOTIDE SEQUENCE [LARGE SCALE GENOMIC DNA]</scope>
    <source>
        <strain evidence="10">JCA_2017</strain>
    </source>
</reference>
<dbReference type="EMBL" id="QJKJ01012419">
    <property type="protein sequence ID" value="RDX68722.1"/>
    <property type="molecule type" value="Genomic_DNA"/>
</dbReference>
<dbReference type="SUPFAM" id="SSF48264">
    <property type="entry name" value="Cytochrome P450"/>
    <property type="match status" value="1"/>
</dbReference>
<keyword evidence="9" id="KW-1133">Transmembrane helix</keyword>
<dbReference type="CDD" id="cd20654">
    <property type="entry name" value="CYP82"/>
    <property type="match status" value="1"/>
</dbReference>
<evidence type="ECO:0000256" key="3">
    <source>
        <dbReference type="ARBA" id="ARBA00022723"/>
    </source>
</evidence>
<keyword evidence="3 7" id="KW-0479">Metal-binding</keyword>
<organism evidence="10 11">
    <name type="scientific">Mucuna pruriens</name>
    <name type="common">Velvet bean</name>
    <name type="synonym">Dolichos pruriens</name>
    <dbReference type="NCBI Taxonomy" id="157652"/>
    <lineage>
        <taxon>Eukaryota</taxon>
        <taxon>Viridiplantae</taxon>
        <taxon>Streptophyta</taxon>
        <taxon>Embryophyta</taxon>
        <taxon>Tracheophyta</taxon>
        <taxon>Spermatophyta</taxon>
        <taxon>Magnoliopsida</taxon>
        <taxon>eudicotyledons</taxon>
        <taxon>Gunneridae</taxon>
        <taxon>Pentapetalae</taxon>
        <taxon>rosids</taxon>
        <taxon>fabids</taxon>
        <taxon>Fabales</taxon>
        <taxon>Fabaceae</taxon>
        <taxon>Papilionoideae</taxon>
        <taxon>50 kb inversion clade</taxon>
        <taxon>NPAAA clade</taxon>
        <taxon>indigoferoid/millettioid clade</taxon>
        <taxon>Phaseoleae</taxon>
        <taxon>Mucuna</taxon>
    </lineage>
</organism>
<feature type="transmembrane region" description="Helical" evidence="9">
    <location>
        <begin position="263"/>
        <end position="282"/>
    </location>
</feature>
<dbReference type="GO" id="GO:0020037">
    <property type="term" value="F:heme binding"/>
    <property type="evidence" value="ECO:0007669"/>
    <property type="project" value="InterPro"/>
</dbReference>
<keyword evidence="11" id="KW-1185">Reference proteome</keyword>
<evidence type="ECO:0000256" key="2">
    <source>
        <dbReference type="ARBA" id="ARBA00022617"/>
    </source>
</evidence>
<dbReference type="PRINTS" id="PR00463">
    <property type="entry name" value="EP450I"/>
</dbReference>
<evidence type="ECO:0000256" key="7">
    <source>
        <dbReference type="PIRSR" id="PIRSR602401-1"/>
    </source>
</evidence>
<comment type="caution">
    <text evidence="10">The sequence shown here is derived from an EMBL/GenBank/DDBJ whole genome shotgun (WGS) entry which is preliminary data.</text>
</comment>
<evidence type="ECO:0000256" key="6">
    <source>
        <dbReference type="ARBA" id="ARBA00023033"/>
    </source>
</evidence>
<comment type="similarity">
    <text evidence="1 8">Belongs to the cytochrome P450 family.</text>
</comment>
<feature type="non-terminal residue" evidence="10">
    <location>
        <position position="1"/>
    </location>
</feature>
<accession>A0A371ERT3</accession>
<dbReference type="InterPro" id="IPR002401">
    <property type="entry name" value="Cyt_P450_E_grp-I"/>
</dbReference>
<dbReference type="InterPro" id="IPR017972">
    <property type="entry name" value="Cyt_P450_CS"/>
</dbReference>
<name>A0A371ERT3_MUCPR</name>
<dbReference type="AlphaFoldDB" id="A0A371ERT3"/>
<comment type="cofactor">
    <cofactor evidence="7">
        <name>heme</name>
        <dbReference type="ChEBI" id="CHEBI:30413"/>
    </cofactor>
</comment>
<dbReference type="FunFam" id="1.10.630.10:FF:000026">
    <property type="entry name" value="Cytochrome P450 82C4"/>
    <property type="match status" value="1"/>
</dbReference>
<dbReference type="PANTHER" id="PTHR47947">
    <property type="entry name" value="CYTOCHROME P450 82C3-RELATED"/>
    <property type="match status" value="1"/>
</dbReference>
<dbReference type="PRINTS" id="PR00385">
    <property type="entry name" value="P450"/>
</dbReference>
<keyword evidence="9" id="KW-0812">Transmembrane</keyword>
<dbReference type="InterPro" id="IPR050651">
    <property type="entry name" value="Plant_Cytochrome_P450_Monoox"/>
</dbReference>
<evidence type="ECO:0000256" key="8">
    <source>
        <dbReference type="RuleBase" id="RU000461"/>
    </source>
</evidence>
<keyword evidence="5 7" id="KW-0408">Iron</keyword>
<evidence type="ECO:0000313" key="10">
    <source>
        <dbReference type="EMBL" id="RDX68722.1"/>
    </source>
</evidence>
<sequence>VTCPLKKSINVLTVGDARRALNCTAKGEKLEKMTQHEVTPSHPYIDGILALLVYALFYQFKKTLGSKTKICSAPQAAGAWPIIGHLHLFGGHQLTHKTLGMMAEKHGPIFTIKLGSYKVLVLSSWEMAKECFTVHDKAFSTRPCVAASKLMGYNYAMFGFTPYGPYWRQVRKLATIELLSNNRLEPLKSTRTFELDAAIRELYKLWSREGCPKGGVLVDMKQWFGDLTLNIALRMVGGKPYAGVGDDYAEGEARRYRRAIRDWVCLFGVFVLSDAFPFLGWLDINGYEKDMKRTASELDTLVQGWLEEHKRKRALSMNGKEEQDFMDVMLNVLQGAEISGYDSDTIIKATCLNLILAGTDPTMVTLTWALSLLLNHQTELKRAQHELDTLIGKDRKVEESDIKKLEYLQAVVKETLRLYPPSPIITLRAAMEDCTFSCGYHIPSGTQLMVNAWKIHRDGRVWSEPHDFKPERFLTSHKDVDVKGQNYELVPFSSGRRACPGASLALRVVHLTLARLLHSFNVASPSNQLVDMTESVGLTNLKATPLEVLLTPRLDTKLYED</sequence>
<evidence type="ECO:0000256" key="5">
    <source>
        <dbReference type="ARBA" id="ARBA00023004"/>
    </source>
</evidence>
<dbReference type="InterPro" id="IPR036396">
    <property type="entry name" value="Cyt_P450_sf"/>
</dbReference>
<dbReference type="GO" id="GO:0004497">
    <property type="term" value="F:monooxygenase activity"/>
    <property type="evidence" value="ECO:0007669"/>
    <property type="project" value="UniProtKB-KW"/>
</dbReference>
<evidence type="ECO:0000313" key="11">
    <source>
        <dbReference type="Proteomes" id="UP000257109"/>
    </source>
</evidence>
<dbReference type="PANTHER" id="PTHR47947:SF29">
    <property type="entry name" value="CYTOCHROME P450 CYP82D47-LIKE"/>
    <property type="match status" value="1"/>
</dbReference>